<feature type="compositionally biased region" description="Basic and acidic residues" evidence="1">
    <location>
        <begin position="1"/>
        <end position="21"/>
    </location>
</feature>
<dbReference type="AlphaFoldDB" id="A0A834IGD2"/>
<reference evidence="2" key="1">
    <citation type="submission" date="2020-08" db="EMBL/GenBank/DDBJ databases">
        <title>Genome sequencing and assembly of the red palm weevil Rhynchophorus ferrugineus.</title>
        <authorList>
            <person name="Dias G.B."/>
            <person name="Bergman C.M."/>
            <person name="Manee M."/>
        </authorList>
    </citation>
    <scope>NUCLEOTIDE SEQUENCE</scope>
    <source>
        <strain evidence="2">AA-2017</strain>
        <tissue evidence="2">Whole larva</tissue>
    </source>
</reference>
<evidence type="ECO:0000313" key="2">
    <source>
        <dbReference type="EMBL" id="KAF7278193.1"/>
    </source>
</evidence>
<dbReference type="Proteomes" id="UP000625711">
    <property type="component" value="Unassembled WGS sequence"/>
</dbReference>
<sequence length="66" mass="6950">MNEKNKYEGKSNRGKTKDRMFNNKLSSALVPPVLREVGKLAVGVASVSTGASGSATGFYQASITVT</sequence>
<gene>
    <name evidence="2" type="ORF">GWI33_008687</name>
</gene>
<evidence type="ECO:0000313" key="3">
    <source>
        <dbReference type="Proteomes" id="UP000625711"/>
    </source>
</evidence>
<feature type="region of interest" description="Disordered" evidence="1">
    <location>
        <begin position="1"/>
        <end position="22"/>
    </location>
</feature>
<comment type="caution">
    <text evidence="2">The sequence shown here is derived from an EMBL/GenBank/DDBJ whole genome shotgun (WGS) entry which is preliminary data.</text>
</comment>
<organism evidence="2 3">
    <name type="scientific">Rhynchophorus ferrugineus</name>
    <name type="common">Red palm weevil</name>
    <name type="synonym">Curculio ferrugineus</name>
    <dbReference type="NCBI Taxonomy" id="354439"/>
    <lineage>
        <taxon>Eukaryota</taxon>
        <taxon>Metazoa</taxon>
        <taxon>Ecdysozoa</taxon>
        <taxon>Arthropoda</taxon>
        <taxon>Hexapoda</taxon>
        <taxon>Insecta</taxon>
        <taxon>Pterygota</taxon>
        <taxon>Neoptera</taxon>
        <taxon>Endopterygota</taxon>
        <taxon>Coleoptera</taxon>
        <taxon>Polyphaga</taxon>
        <taxon>Cucujiformia</taxon>
        <taxon>Curculionidae</taxon>
        <taxon>Dryophthorinae</taxon>
        <taxon>Rhynchophorus</taxon>
    </lineage>
</organism>
<keyword evidence="3" id="KW-1185">Reference proteome</keyword>
<protein>
    <submittedName>
        <fullName evidence="2">Uncharacterized protein</fullName>
    </submittedName>
</protein>
<dbReference type="EMBL" id="JAACXV010000405">
    <property type="protein sequence ID" value="KAF7278193.1"/>
    <property type="molecule type" value="Genomic_DNA"/>
</dbReference>
<proteinExistence type="predicted"/>
<evidence type="ECO:0000256" key="1">
    <source>
        <dbReference type="SAM" id="MobiDB-lite"/>
    </source>
</evidence>
<accession>A0A834IGD2</accession>
<name>A0A834IGD2_RHYFE</name>